<evidence type="ECO:0000256" key="6">
    <source>
        <dbReference type="ARBA" id="ARBA00022777"/>
    </source>
</evidence>
<keyword evidence="6" id="KW-0418">Kinase</keyword>
<dbReference type="GO" id="GO:0004693">
    <property type="term" value="F:cyclin-dependent protein serine/threonine kinase activity"/>
    <property type="evidence" value="ECO:0007669"/>
    <property type="project" value="TreeGrafter"/>
</dbReference>
<dbReference type="CDD" id="cd07865">
    <property type="entry name" value="STKc_CDK9"/>
    <property type="match status" value="1"/>
</dbReference>
<dbReference type="SUPFAM" id="SSF56112">
    <property type="entry name" value="Protein kinase-like (PK-like)"/>
    <property type="match status" value="1"/>
</dbReference>
<organism evidence="11 12">
    <name type="scientific">Dinoponera quadriceps</name>
    <name type="common">South American ant</name>
    <dbReference type="NCBI Taxonomy" id="609295"/>
    <lineage>
        <taxon>Eukaryota</taxon>
        <taxon>Metazoa</taxon>
        <taxon>Ecdysozoa</taxon>
        <taxon>Arthropoda</taxon>
        <taxon>Hexapoda</taxon>
        <taxon>Insecta</taxon>
        <taxon>Pterygota</taxon>
        <taxon>Neoptera</taxon>
        <taxon>Endopterygota</taxon>
        <taxon>Hymenoptera</taxon>
        <taxon>Apocrita</taxon>
        <taxon>Aculeata</taxon>
        <taxon>Formicoidea</taxon>
        <taxon>Formicidae</taxon>
        <taxon>Ponerinae</taxon>
        <taxon>Ponerini</taxon>
        <taxon>Dinoponera</taxon>
    </lineage>
</organism>
<dbReference type="GO" id="GO:0008353">
    <property type="term" value="F:RNA polymerase II CTD heptapeptide repeat kinase activity"/>
    <property type="evidence" value="ECO:0007669"/>
    <property type="project" value="TreeGrafter"/>
</dbReference>
<dbReference type="AlphaFoldDB" id="A0A6P3XY18"/>
<evidence type="ECO:0000256" key="3">
    <source>
        <dbReference type="ARBA" id="ARBA00022527"/>
    </source>
</evidence>
<evidence type="ECO:0000256" key="8">
    <source>
        <dbReference type="ARBA" id="ARBA00023242"/>
    </source>
</evidence>
<reference evidence="12" key="1">
    <citation type="submission" date="2025-08" db="UniProtKB">
        <authorList>
            <consortium name="RefSeq"/>
        </authorList>
    </citation>
    <scope>IDENTIFICATION</scope>
</reference>
<evidence type="ECO:0000256" key="9">
    <source>
        <dbReference type="SAM" id="MobiDB-lite"/>
    </source>
</evidence>
<keyword evidence="8" id="KW-0539">Nucleus</keyword>
<comment type="subcellular location">
    <subcellularLocation>
        <location evidence="1">Nucleus</location>
    </subcellularLocation>
</comment>
<dbReference type="Proteomes" id="UP000515204">
    <property type="component" value="Unplaced"/>
</dbReference>
<dbReference type="FunFam" id="1.10.510.10:FF:000203">
    <property type="entry name" value="Cyclin-dependent kinase 9"/>
    <property type="match status" value="1"/>
</dbReference>
<evidence type="ECO:0000259" key="10">
    <source>
        <dbReference type="PROSITE" id="PS50011"/>
    </source>
</evidence>
<dbReference type="GO" id="GO:0005524">
    <property type="term" value="F:ATP binding"/>
    <property type="evidence" value="ECO:0007669"/>
    <property type="project" value="UniProtKB-KW"/>
</dbReference>
<dbReference type="PROSITE" id="PS00108">
    <property type="entry name" value="PROTEIN_KINASE_ST"/>
    <property type="match status" value="1"/>
</dbReference>
<evidence type="ECO:0000256" key="4">
    <source>
        <dbReference type="ARBA" id="ARBA00022679"/>
    </source>
</evidence>
<feature type="region of interest" description="Disordered" evidence="9">
    <location>
        <begin position="326"/>
        <end position="358"/>
    </location>
</feature>
<keyword evidence="7" id="KW-0067">ATP-binding</keyword>
<feature type="domain" description="Protein kinase" evidence="10">
    <location>
        <begin position="1"/>
        <end position="296"/>
    </location>
</feature>
<keyword evidence="11" id="KW-1185">Reference proteome</keyword>
<dbReference type="PANTHER" id="PTHR24056:SF233">
    <property type="entry name" value="CYCLIN-DEPENDENT KINASE 9"/>
    <property type="match status" value="1"/>
</dbReference>
<dbReference type="GO" id="GO:0005634">
    <property type="term" value="C:nucleus"/>
    <property type="evidence" value="ECO:0007669"/>
    <property type="project" value="UniProtKB-SubCell"/>
</dbReference>
<dbReference type="InterPro" id="IPR011009">
    <property type="entry name" value="Kinase-like_dom_sf"/>
</dbReference>
<dbReference type="Gene3D" id="3.30.200.20">
    <property type="entry name" value="Phosphorylase Kinase, domain 1"/>
    <property type="match status" value="1"/>
</dbReference>
<evidence type="ECO:0000256" key="1">
    <source>
        <dbReference type="ARBA" id="ARBA00004123"/>
    </source>
</evidence>
<dbReference type="GeneID" id="106748974"/>
<dbReference type="OrthoDB" id="204883at2759"/>
<dbReference type="InterPro" id="IPR008271">
    <property type="entry name" value="Ser/Thr_kinase_AS"/>
</dbReference>
<dbReference type="Gene3D" id="1.10.510.10">
    <property type="entry name" value="Transferase(Phosphotransferase) domain 1"/>
    <property type="match status" value="1"/>
</dbReference>
<evidence type="ECO:0000313" key="12">
    <source>
        <dbReference type="RefSeq" id="XP_014483431.1"/>
    </source>
</evidence>
<keyword evidence="3" id="KW-0723">Serine/threonine-protein kinase</keyword>
<gene>
    <name evidence="12" type="primary">LOC106748974</name>
</gene>
<protein>
    <submittedName>
        <fullName evidence="12">Cyclin-dependent kinase 9-like isoform X3</fullName>
    </submittedName>
</protein>
<keyword evidence="5" id="KW-0547">Nucleotide-binding</keyword>
<evidence type="ECO:0000256" key="2">
    <source>
        <dbReference type="ARBA" id="ARBA00006485"/>
    </source>
</evidence>
<proteinExistence type="inferred from homology"/>
<dbReference type="PROSITE" id="PS50011">
    <property type="entry name" value="PROTEIN_KINASE_DOM"/>
    <property type="match status" value="1"/>
</dbReference>
<dbReference type="InterPro" id="IPR000719">
    <property type="entry name" value="Prot_kinase_dom"/>
</dbReference>
<comment type="similarity">
    <text evidence="2">Belongs to the protein kinase superfamily. CMGC Ser/Thr protein kinase family. CDC2/CDKX subfamily.</text>
</comment>
<dbReference type="Pfam" id="PF00069">
    <property type="entry name" value="Pkinase"/>
    <property type="match status" value="1"/>
</dbReference>
<keyword evidence="4" id="KW-0808">Transferase</keyword>
<evidence type="ECO:0000313" key="11">
    <source>
        <dbReference type="Proteomes" id="UP000515204"/>
    </source>
</evidence>
<sequence>MRNLLLQVWLSGEVFKARDKKNNKKFVAMKKVLMENEKEGFPITALREIKILQLLKHENVVNLIEICRTRATQYNRYRSTFYLVFDFCEHDLAGLLSNVNVKFSLGEIKKVMQQLLNGLYYIHSNKILHRDMKAANVLITKNGVLKLTDFGLARAFSAKNGHSNRYTNRVVTLWYRPPELLLGDRNYGPPVDLWGAGCIMAEMWTRSPIMQGNTEQQQIILISQLCGSITPEVWPGVENLELFLKMDLPKGQKRKVKDRLKPYLKDPYACDLLDKLLILDPNKRCDSDSALNHDFFWTDPMPCDLSKMLAQHTQSMFEYLAPPRRPGHMRHPHHQVPGGATKSTTTTVAESGYQDRVF</sequence>
<accession>A0A6P3XY18</accession>
<evidence type="ECO:0000256" key="5">
    <source>
        <dbReference type="ARBA" id="ARBA00022741"/>
    </source>
</evidence>
<dbReference type="RefSeq" id="XP_014483431.1">
    <property type="nucleotide sequence ID" value="XM_014627945.1"/>
</dbReference>
<dbReference type="PANTHER" id="PTHR24056">
    <property type="entry name" value="CELL DIVISION PROTEIN KINASE"/>
    <property type="match status" value="1"/>
</dbReference>
<evidence type="ECO:0000256" key="7">
    <source>
        <dbReference type="ARBA" id="ARBA00022840"/>
    </source>
</evidence>
<name>A0A6P3XY18_DINQU</name>
<dbReference type="InterPro" id="IPR050108">
    <property type="entry name" value="CDK"/>
</dbReference>
<dbReference type="SMART" id="SM00220">
    <property type="entry name" value="S_TKc"/>
    <property type="match status" value="1"/>
</dbReference>